<accession>A0ABD0V2R7</accession>
<proteinExistence type="predicted"/>
<organism evidence="3 4">
    <name type="scientific">Dendrobium thyrsiflorum</name>
    <name type="common">Pinecone-like raceme dendrobium</name>
    <name type="synonym">Orchid</name>
    <dbReference type="NCBI Taxonomy" id="117978"/>
    <lineage>
        <taxon>Eukaryota</taxon>
        <taxon>Viridiplantae</taxon>
        <taxon>Streptophyta</taxon>
        <taxon>Embryophyta</taxon>
        <taxon>Tracheophyta</taxon>
        <taxon>Spermatophyta</taxon>
        <taxon>Magnoliopsida</taxon>
        <taxon>Liliopsida</taxon>
        <taxon>Asparagales</taxon>
        <taxon>Orchidaceae</taxon>
        <taxon>Epidendroideae</taxon>
        <taxon>Malaxideae</taxon>
        <taxon>Dendrobiinae</taxon>
        <taxon>Dendrobium</taxon>
    </lineage>
</organism>
<sequence>MVRELGVPRGQRPRQDLSEAGGDRGTCSEGYTATEGTTPSPAISQDMTPVVDRTEGPSTDFFSVDPYGSFWPDESFGADVALPAEVLEVPPCTPSVLDFAASSFVPGSYPADSASPFANILQVLISRIDPGSSESMDRFADTADQTLGLLAHLGHDNSELLCWETLCREAEFHIRRLRSLFILRTIFTLPELQERITRRQAAADVAHEQFDRSTKALRRHRQSSSSMSSEIEGLSARLNDLWRDIKGVMSKLSDLLEKRDQCDRLIRREQQRYQTLHQEMVVADTALAQAVEELQTAEAEYRTQTEVAAQLRDLQARLL</sequence>
<name>A0ABD0V2R7_DENTH</name>
<keyword evidence="4" id="KW-1185">Reference proteome</keyword>
<gene>
    <name evidence="3" type="ORF">M5K25_014486</name>
</gene>
<feature type="coiled-coil region" evidence="1">
    <location>
        <begin position="252"/>
        <end position="314"/>
    </location>
</feature>
<evidence type="ECO:0000256" key="1">
    <source>
        <dbReference type="SAM" id="Coils"/>
    </source>
</evidence>
<evidence type="ECO:0000313" key="4">
    <source>
        <dbReference type="Proteomes" id="UP001552299"/>
    </source>
</evidence>
<keyword evidence="1" id="KW-0175">Coiled coil</keyword>
<feature type="region of interest" description="Disordered" evidence="2">
    <location>
        <begin position="1"/>
        <end position="58"/>
    </location>
</feature>
<dbReference type="Proteomes" id="UP001552299">
    <property type="component" value="Unassembled WGS sequence"/>
</dbReference>
<feature type="compositionally biased region" description="Polar residues" evidence="2">
    <location>
        <begin position="29"/>
        <end position="47"/>
    </location>
</feature>
<dbReference type="EMBL" id="JANQDX010000011">
    <property type="protein sequence ID" value="KAL0916932.1"/>
    <property type="molecule type" value="Genomic_DNA"/>
</dbReference>
<protein>
    <submittedName>
        <fullName evidence="3">Uncharacterized protein</fullName>
    </submittedName>
</protein>
<reference evidence="3 4" key="1">
    <citation type="journal article" date="2024" name="Plant Biotechnol. J.">
        <title>Dendrobium thyrsiflorum genome and its molecular insights into genes involved in important horticultural traits.</title>
        <authorList>
            <person name="Chen B."/>
            <person name="Wang J.Y."/>
            <person name="Zheng P.J."/>
            <person name="Li K.L."/>
            <person name="Liang Y.M."/>
            <person name="Chen X.F."/>
            <person name="Zhang C."/>
            <person name="Zhao X."/>
            <person name="He X."/>
            <person name="Zhang G.Q."/>
            <person name="Liu Z.J."/>
            <person name="Xu Q."/>
        </authorList>
    </citation>
    <scope>NUCLEOTIDE SEQUENCE [LARGE SCALE GENOMIC DNA]</scope>
    <source>
        <strain evidence="3">GZMU011</strain>
    </source>
</reference>
<evidence type="ECO:0000256" key="2">
    <source>
        <dbReference type="SAM" id="MobiDB-lite"/>
    </source>
</evidence>
<dbReference type="AlphaFoldDB" id="A0ABD0V2R7"/>
<comment type="caution">
    <text evidence="3">The sequence shown here is derived from an EMBL/GenBank/DDBJ whole genome shotgun (WGS) entry which is preliminary data.</text>
</comment>
<evidence type="ECO:0000313" key="3">
    <source>
        <dbReference type="EMBL" id="KAL0916932.1"/>
    </source>
</evidence>